<dbReference type="Proteomes" id="UP000039021">
    <property type="component" value="Unassembled WGS sequence"/>
</dbReference>
<protein>
    <submittedName>
        <fullName evidence="2">Uncharacterized protein</fullName>
    </submittedName>
</protein>
<feature type="region of interest" description="Disordered" evidence="1">
    <location>
        <begin position="59"/>
        <end position="87"/>
    </location>
</feature>
<evidence type="ECO:0000313" key="2">
    <source>
        <dbReference type="EMBL" id="COY18571.1"/>
    </source>
</evidence>
<proteinExistence type="predicted"/>
<comment type="caution">
    <text evidence="2">The sequence shown here is derived from an EMBL/GenBank/DDBJ whole genome shotgun (WGS) entry which is preliminary data.</text>
</comment>
<evidence type="ECO:0000313" key="3">
    <source>
        <dbReference type="Proteomes" id="UP000039021"/>
    </source>
</evidence>
<feature type="compositionally biased region" description="Basic and acidic residues" evidence="1">
    <location>
        <begin position="59"/>
        <end position="79"/>
    </location>
</feature>
<dbReference type="EMBL" id="CSBK01000991">
    <property type="protein sequence ID" value="COY18571.1"/>
    <property type="molecule type" value="Genomic_DNA"/>
</dbReference>
<dbReference type="AlphaFoldDB" id="A0A916P824"/>
<reference evidence="3" key="1">
    <citation type="submission" date="2015-03" db="EMBL/GenBank/DDBJ databases">
        <authorList>
            <consortium name="Pathogen Informatics"/>
        </authorList>
    </citation>
    <scope>NUCLEOTIDE SEQUENCE [LARGE SCALE GENOMIC DNA]</scope>
    <source>
        <strain evidence="3">N09902308</strain>
    </source>
</reference>
<evidence type="ECO:0000256" key="1">
    <source>
        <dbReference type="SAM" id="MobiDB-lite"/>
    </source>
</evidence>
<name>A0A916P824_MYCTX</name>
<sequence length="87" mass="10207">MRVPTEWLVAFQHDRYRVIGIKLTEHLTNALDRLNRCGVAGAHRYRVCFSDHFQLRYGEIDKGGEAQPEQDDHHRKPADQPRQNGRQ</sequence>
<accession>A0A916P824</accession>
<organism evidence="2 3">
    <name type="scientific">Mycobacterium tuberculosis</name>
    <dbReference type="NCBI Taxonomy" id="1773"/>
    <lineage>
        <taxon>Bacteria</taxon>
        <taxon>Bacillati</taxon>
        <taxon>Actinomycetota</taxon>
        <taxon>Actinomycetes</taxon>
        <taxon>Mycobacteriales</taxon>
        <taxon>Mycobacteriaceae</taxon>
        <taxon>Mycobacterium</taxon>
        <taxon>Mycobacterium tuberculosis complex</taxon>
    </lineage>
</organism>
<gene>
    <name evidence="2" type="ORF">ERS007739_02230</name>
</gene>